<gene>
    <name evidence="1" type="ORF">UFOPK1852_00470</name>
</gene>
<proteinExistence type="predicted"/>
<sequence>MSDSKKFEYSTVPLLSHATKQILDTWGTDGWELVQVVPAPGGEQLVAYMKREIK</sequence>
<organism evidence="1">
    <name type="scientific">freshwater metagenome</name>
    <dbReference type="NCBI Taxonomy" id="449393"/>
    <lineage>
        <taxon>unclassified sequences</taxon>
        <taxon>metagenomes</taxon>
        <taxon>ecological metagenomes</taxon>
    </lineage>
</organism>
<accession>A0A6J6H764</accession>
<name>A0A6J6H764_9ZZZZ</name>
<dbReference type="AlphaFoldDB" id="A0A6J6H764"/>
<dbReference type="EMBL" id="CAEZUS010000053">
    <property type="protein sequence ID" value="CAB4607175.1"/>
    <property type="molecule type" value="Genomic_DNA"/>
</dbReference>
<evidence type="ECO:0000313" key="1">
    <source>
        <dbReference type="EMBL" id="CAB4607175.1"/>
    </source>
</evidence>
<protein>
    <submittedName>
        <fullName evidence="1">Unannotated protein</fullName>
    </submittedName>
</protein>
<reference evidence="1" key="1">
    <citation type="submission" date="2020-05" db="EMBL/GenBank/DDBJ databases">
        <authorList>
            <person name="Chiriac C."/>
            <person name="Salcher M."/>
            <person name="Ghai R."/>
            <person name="Kavagutti S V."/>
        </authorList>
    </citation>
    <scope>NUCLEOTIDE SEQUENCE</scope>
</reference>